<dbReference type="GO" id="GO:0012505">
    <property type="term" value="C:endomembrane system"/>
    <property type="evidence" value="ECO:0007669"/>
    <property type="project" value="UniProtKB-SubCell"/>
</dbReference>
<keyword evidence="3 5" id="KW-1133">Transmembrane helix</keyword>
<dbReference type="VEuPathDB" id="FungiDB:PV09_08821"/>
<dbReference type="PANTHER" id="PTHR34187">
    <property type="entry name" value="FGR18P"/>
    <property type="match status" value="1"/>
</dbReference>
<sequence length="246" mass="27642">MAVNIPAEPTCAHTLPPGPERLRQVGKTAAELLREDDDREATELSILPPAHRTNIHQRGTNDLNWILRPQLVRSQTAEEIEEDETLRRAGFQPSRYKFVRTPRKWYHPIFSWWGNHVSVKIDIAKRRDHLALERTFLGYLRTSTALAMLGVVIAQLFQLQHSPNASPTFGYLVTGKPLAGCFIASSIVVLLVGAIRFWRQQAAMVRGKIWAGGWEIYLIMALSLALCVTVFAITVGVSIKHDADGR</sequence>
<feature type="transmembrane region" description="Helical" evidence="5">
    <location>
        <begin position="136"/>
        <end position="157"/>
    </location>
</feature>
<feature type="transmembrane region" description="Helical" evidence="5">
    <location>
        <begin position="177"/>
        <end position="195"/>
    </location>
</feature>
<dbReference type="InterPro" id="IPR003807">
    <property type="entry name" value="DUF202"/>
</dbReference>
<dbReference type="PANTHER" id="PTHR34187:SF1">
    <property type="entry name" value="DUF202 DOMAIN-CONTAINING PROTEIN"/>
    <property type="match status" value="1"/>
</dbReference>
<dbReference type="InParanoid" id="A0A0D1XBF3"/>
<reference evidence="7 8" key="1">
    <citation type="submission" date="2015-01" db="EMBL/GenBank/DDBJ databases">
        <title>The Genome Sequence of Ochroconis gallopava CBS43764.</title>
        <authorList>
            <consortium name="The Broad Institute Genomics Platform"/>
            <person name="Cuomo C."/>
            <person name="de Hoog S."/>
            <person name="Gorbushina A."/>
            <person name="Stielow B."/>
            <person name="Teixiera M."/>
            <person name="Abouelleil A."/>
            <person name="Chapman S.B."/>
            <person name="Priest M."/>
            <person name="Young S.K."/>
            <person name="Wortman J."/>
            <person name="Nusbaum C."/>
            <person name="Birren B."/>
        </authorList>
    </citation>
    <scope>NUCLEOTIDE SEQUENCE [LARGE SCALE GENOMIC DNA]</scope>
    <source>
        <strain evidence="7 8">CBS 43764</strain>
    </source>
</reference>
<name>A0A0D1XBF3_9PEZI</name>
<accession>A0A0D1XBF3</accession>
<keyword evidence="2 5" id="KW-0812">Transmembrane</keyword>
<gene>
    <name evidence="7" type="ORF">PV09_08821</name>
</gene>
<keyword evidence="8" id="KW-1185">Reference proteome</keyword>
<dbReference type="GeneID" id="27316794"/>
<evidence type="ECO:0000256" key="5">
    <source>
        <dbReference type="SAM" id="Phobius"/>
    </source>
</evidence>
<evidence type="ECO:0000313" key="7">
    <source>
        <dbReference type="EMBL" id="KIV99515.1"/>
    </source>
</evidence>
<feature type="transmembrane region" description="Helical" evidence="5">
    <location>
        <begin position="216"/>
        <end position="239"/>
    </location>
</feature>
<dbReference type="Pfam" id="PF02656">
    <property type="entry name" value="DUF202"/>
    <property type="match status" value="1"/>
</dbReference>
<dbReference type="OrthoDB" id="199599at2759"/>
<evidence type="ECO:0000313" key="8">
    <source>
        <dbReference type="Proteomes" id="UP000053259"/>
    </source>
</evidence>
<dbReference type="EMBL" id="KN847576">
    <property type="protein sequence ID" value="KIV99515.1"/>
    <property type="molecule type" value="Genomic_DNA"/>
</dbReference>
<evidence type="ECO:0000256" key="2">
    <source>
        <dbReference type="ARBA" id="ARBA00022692"/>
    </source>
</evidence>
<dbReference type="HOGENOM" id="CLU_053359_1_2_1"/>
<protein>
    <recommendedName>
        <fullName evidence="6">DUF202 domain-containing protein</fullName>
    </recommendedName>
</protein>
<keyword evidence="4 5" id="KW-0472">Membrane</keyword>
<dbReference type="Proteomes" id="UP000053259">
    <property type="component" value="Unassembled WGS sequence"/>
</dbReference>
<dbReference type="RefSeq" id="XP_016209385.1">
    <property type="nucleotide sequence ID" value="XM_016362777.1"/>
</dbReference>
<feature type="domain" description="DUF202" evidence="6">
    <location>
        <begin position="127"/>
        <end position="202"/>
    </location>
</feature>
<evidence type="ECO:0000256" key="3">
    <source>
        <dbReference type="ARBA" id="ARBA00022989"/>
    </source>
</evidence>
<evidence type="ECO:0000259" key="6">
    <source>
        <dbReference type="Pfam" id="PF02656"/>
    </source>
</evidence>
<dbReference type="InterPro" id="IPR052053">
    <property type="entry name" value="IM_YidH-like"/>
</dbReference>
<evidence type="ECO:0000256" key="1">
    <source>
        <dbReference type="ARBA" id="ARBA00004127"/>
    </source>
</evidence>
<dbReference type="STRING" id="253628.A0A0D1XBF3"/>
<proteinExistence type="predicted"/>
<evidence type="ECO:0000256" key="4">
    <source>
        <dbReference type="ARBA" id="ARBA00023136"/>
    </source>
</evidence>
<dbReference type="AlphaFoldDB" id="A0A0D1XBF3"/>
<organism evidence="7 8">
    <name type="scientific">Verruconis gallopava</name>
    <dbReference type="NCBI Taxonomy" id="253628"/>
    <lineage>
        <taxon>Eukaryota</taxon>
        <taxon>Fungi</taxon>
        <taxon>Dikarya</taxon>
        <taxon>Ascomycota</taxon>
        <taxon>Pezizomycotina</taxon>
        <taxon>Dothideomycetes</taxon>
        <taxon>Pleosporomycetidae</taxon>
        <taxon>Venturiales</taxon>
        <taxon>Sympoventuriaceae</taxon>
        <taxon>Verruconis</taxon>
    </lineage>
</organism>
<comment type="subcellular location">
    <subcellularLocation>
        <location evidence="1">Endomembrane system</location>
        <topology evidence="1">Multi-pass membrane protein</topology>
    </subcellularLocation>
</comment>